<dbReference type="SUPFAM" id="SSF53474">
    <property type="entry name" value="alpha/beta-Hydrolases"/>
    <property type="match status" value="1"/>
</dbReference>
<keyword evidence="2" id="KW-0378">Hydrolase</keyword>
<dbReference type="PANTHER" id="PTHR22946:SF9">
    <property type="entry name" value="POLYKETIDE TRANSFERASE AF380"/>
    <property type="match status" value="1"/>
</dbReference>
<sequence length="352" mass="34893">MRSVRTPLVPRVLAGLLLALIPGSALAGCGGAPGPSDAGAAPDSSEDASAGDPGSADPAQSGTGVLGAAAKPSGTATKPATVTAPTQTFAVGVSQFTFSRSGRTLRTLVFYPATGSAGGAPKSNAAVAAGRFPLVLWSHGLHGSPEGYQGVSAKIAAAGFVVAAPAYPFTNDKANPFNQGDMANQPADASAVITEVLKLDTKAGAALAGHIETARVGAAGHSAGGYTTAGMLSGSARDTRLKGGIIVAGGGMGGRFSGAATPVLFVHGDKDGTVPYSSGKSLYDSCTWPKGFLTLLGGDHGAALWGTTPAAQAVSKTMIDFFRYTLYGDAAAHGRLRQDATVSGAAKYDGNL</sequence>
<feature type="domain" description="PET hydrolase/cutinase-like" evidence="5">
    <location>
        <begin position="140"/>
        <end position="323"/>
    </location>
</feature>
<keyword evidence="4" id="KW-0732">Signal</keyword>
<evidence type="ECO:0000313" key="7">
    <source>
        <dbReference type="Proteomes" id="UP001059617"/>
    </source>
</evidence>
<proteinExistence type="inferred from homology"/>
<evidence type="ECO:0000256" key="4">
    <source>
        <dbReference type="SAM" id="SignalP"/>
    </source>
</evidence>
<keyword evidence="7" id="KW-1185">Reference proteome</keyword>
<organism evidence="6 7">
    <name type="scientific">Dactylosporangium fulvum</name>
    <dbReference type="NCBI Taxonomy" id="53359"/>
    <lineage>
        <taxon>Bacteria</taxon>
        <taxon>Bacillati</taxon>
        <taxon>Actinomycetota</taxon>
        <taxon>Actinomycetes</taxon>
        <taxon>Micromonosporales</taxon>
        <taxon>Micromonosporaceae</taxon>
        <taxon>Dactylosporangium</taxon>
    </lineage>
</organism>
<evidence type="ECO:0000256" key="2">
    <source>
        <dbReference type="ARBA" id="ARBA00022801"/>
    </source>
</evidence>
<dbReference type="PROSITE" id="PS51257">
    <property type="entry name" value="PROKAR_LIPOPROTEIN"/>
    <property type="match status" value="1"/>
</dbReference>
<dbReference type="EMBL" id="CP073720">
    <property type="protein sequence ID" value="UWP83474.1"/>
    <property type="molecule type" value="Genomic_DNA"/>
</dbReference>
<feature type="signal peptide" evidence="4">
    <location>
        <begin position="1"/>
        <end position="27"/>
    </location>
</feature>
<reference evidence="6" key="2">
    <citation type="submission" date="2022-09" db="EMBL/GenBank/DDBJ databases">
        <title>Biosynthetic gene clusters of Dactylosporangioum fulvum.</title>
        <authorList>
            <person name="Caradec T."/>
        </authorList>
    </citation>
    <scope>NUCLEOTIDE SEQUENCE</scope>
    <source>
        <strain evidence="6">NRRL B-16292</strain>
    </source>
</reference>
<name>A0ABY5W337_9ACTN</name>
<feature type="compositionally biased region" description="Low complexity" evidence="3">
    <location>
        <begin position="34"/>
        <end position="59"/>
    </location>
</feature>
<gene>
    <name evidence="6" type="ORF">Dfulv_04090</name>
</gene>
<dbReference type="Gene3D" id="3.40.50.1820">
    <property type="entry name" value="alpha/beta hydrolase"/>
    <property type="match status" value="1"/>
</dbReference>
<evidence type="ECO:0000313" key="6">
    <source>
        <dbReference type="EMBL" id="UWP83474.1"/>
    </source>
</evidence>
<evidence type="ECO:0000256" key="3">
    <source>
        <dbReference type="SAM" id="MobiDB-lite"/>
    </source>
</evidence>
<reference evidence="6" key="1">
    <citation type="submission" date="2021-04" db="EMBL/GenBank/DDBJ databases">
        <authorList>
            <person name="Hartkoorn R.C."/>
            <person name="Beaudoing E."/>
            <person name="Hot D."/>
        </authorList>
    </citation>
    <scope>NUCLEOTIDE SEQUENCE</scope>
    <source>
        <strain evidence="6">NRRL B-16292</strain>
    </source>
</reference>
<feature type="chain" id="PRO_5045071527" evidence="4">
    <location>
        <begin position="28"/>
        <end position="352"/>
    </location>
</feature>
<dbReference type="InterPro" id="IPR029058">
    <property type="entry name" value="AB_hydrolase_fold"/>
</dbReference>
<protein>
    <submittedName>
        <fullName evidence="6">S9 family peptidase</fullName>
    </submittedName>
</protein>
<dbReference type="RefSeq" id="WP_259861262.1">
    <property type="nucleotide sequence ID" value="NZ_BAAAST010000059.1"/>
</dbReference>
<comment type="similarity">
    <text evidence="1">Belongs to the AB hydrolase superfamily.</text>
</comment>
<dbReference type="InterPro" id="IPR050261">
    <property type="entry name" value="FrsA_esterase"/>
</dbReference>
<dbReference type="Proteomes" id="UP001059617">
    <property type="component" value="Chromosome"/>
</dbReference>
<dbReference type="PANTHER" id="PTHR22946">
    <property type="entry name" value="DIENELACTONE HYDROLASE DOMAIN-CONTAINING PROTEIN-RELATED"/>
    <property type="match status" value="1"/>
</dbReference>
<evidence type="ECO:0000256" key="1">
    <source>
        <dbReference type="ARBA" id="ARBA00008645"/>
    </source>
</evidence>
<evidence type="ECO:0000259" key="5">
    <source>
        <dbReference type="Pfam" id="PF12740"/>
    </source>
</evidence>
<accession>A0ABY5W337</accession>
<feature type="region of interest" description="Disordered" evidence="3">
    <location>
        <begin position="33"/>
        <end position="80"/>
    </location>
</feature>
<dbReference type="InterPro" id="IPR041127">
    <property type="entry name" value="PET_hydrolase/cutinase-like"/>
</dbReference>
<dbReference type="Pfam" id="PF12740">
    <property type="entry name" value="PETase"/>
    <property type="match status" value="1"/>
</dbReference>